<gene>
    <name evidence="1" type="ORF">DBV39_10155</name>
</gene>
<accession>A0A2R4XJI8</accession>
<dbReference type="Proteomes" id="UP000244571">
    <property type="component" value="Chromosome"/>
</dbReference>
<keyword evidence="2" id="KW-1185">Reference proteome</keyword>
<reference evidence="1 2" key="1">
    <citation type="submission" date="2018-04" db="EMBL/GenBank/DDBJ databases">
        <title>Bordetella sp. HZ20 isolated from seawater.</title>
        <authorList>
            <person name="Sun C."/>
        </authorList>
    </citation>
    <scope>NUCLEOTIDE SEQUENCE [LARGE SCALE GENOMIC DNA]</scope>
    <source>
        <strain evidence="1 2">HZ20</strain>
    </source>
</reference>
<dbReference type="PANTHER" id="PTHR33803">
    <property type="entry name" value="IS1478 TRANSPOSASE"/>
    <property type="match status" value="1"/>
</dbReference>
<dbReference type="EMBL" id="CP028901">
    <property type="protein sequence ID" value="AWB34017.1"/>
    <property type="molecule type" value="Genomic_DNA"/>
</dbReference>
<name>A0A2R4XJI8_9BURK</name>
<dbReference type="KEGG" id="boz:DBV39_10155"/>
<protein>
    <recommendedName>
        <fullName evidence="3">Transposase</fullName>
    </recommendedName>
</protein>
<dbReference type="AlphaFoldDB" id="A0A2R4XJI8"/>
<evidence type="ECO:0000313" key="1">
    <source>
        <dbReference type="EMBL" id="AWB34017.1"/>
    </source>
</evidence>
<sequence length="135" mass="15280">MLNLKTPSTKATKGSLSVGLKRPPRGIFLAWIALNNASTVQPKAVVHPTDSRLLDTVRKKLVDQAKAVGIVLKQTVAKEDKQLTRQADRYARARQFRRFKKLLKQWNGRPDLRLRHQSALNYGCQNHYLTGGRPP</sequence>
<evidence type="ECO:0000313" key="2">
    <source>
        <dbReference type="Proteomes" id="UP000244571"/>
    </source>
</evidence>
<organism evidence="1 2">
    <name type="scientific">Orrella marina</name>
    <dbReference type="NCBI Taxonomy" id="2163011"/>
    <lineage>
        <taxon>Bacteria</taxon>
        <taxon>Pseudomonadati</taxon>
        <taxon>Pseudomonadota</taxon>
        <taxon>Betaproteobacteria</taxon>
        <taxon>Burkholderiales</taxon>
        <taxon>Alcaligenaceae</taxon>
        <taxon>Orrella</taxon>
    </lineage>
</organism>
<dbReference type="PANTHER" id="PTHR33803:SF3">
    <property type="entry name" value="BLL1974 PROTEIN"/>
    <property type="match status" value="1"/>
</dbReference>
<evidence type="ECO:0008006" key="3">
    <source>
        <dbReference type="Google" id="ProtNLM"/>
    </source>
</evidence>
<proteinExistence type="predicted"/>